<protein>
    <recommendedName>
        <fullName evidence="3">DUF551 domain-containing protein</fullName>
    </recommendedName>
</protein>
<dbReference type="Proteomes" id="UP000823935">
    <property type="component" value="Unassembled WGS sequence"/>
</dbReference>
<proteinExistence type="predicted"/>
<evidence type="ECO:0000313" key="2">
    <source>
        <dbReference type="Proteomes" id="UP000823935"/>
    </source>
</evidence>
<sequence>MSNIERKDNWIPVERGLPDNLVNPITRDAYVYPVTVDLGDVTDVRYYSFWKGHWYNQSPHTMDHLVIAWMPRPEPYQPEKKGEENNERNQ</sequence>
<dbReference type="AlphaFoldDB" id="A0A9D1EU08"/>
<reference evidence="1" key="2">
    <citation type="journal article" date="2021" name="PeerJ">
        <title>Extensive microbial diversity within the chicken gut microbiome revealed by metagenomics and culture.</title>
        <authorList>
            <person name="Gilroy R."/>
            <person name="Ravi A."/>
            <person name="Getino M."/>
            <person name="Pursley I."/>
            <person name="Horton D.L."/>
            <person name="Alikhan N.F."/>
            <person name="Baker D."/>
            <person name="Gharbi K."/>
            <person name="Hall N."/>
            <person name="Watson M."/>
            <person name="Adriaenssens E.M."/>
            <person name="Foster-Nyarko E."/>
            <person name="Jarju S."/>
            <person name="Secka A."/>
            <person name="Antonio M."/>
            <person name="Oren A."/>
            <person name="Chaudhuri R.R."/>
            <person name="La Ragione R."/>
            <person name="Hildebrand F."/>
            <person name="Pallen M.J."/>
        </authorList>
    </citation>
    <scope>NUCLEOTIDE SEQUENCE</scope>
    <source>
        <strain evidence="1">CHK190-19873</strain>
    </source>
</reference>
<gene>
    <name evidence="1" type="ORF">IAB44_11985</name>
</gene>
<comment type="caution">
    <text evidence="1">The sequence shown here is derived from an EMBL/GenBank/DDBJ whole genome shotgun (WGS) entry which is preliminary data.</text>
</comment>
<reference evidence="1" key="1">
    <citation type="submission" date="2020-10" db="EMBL/GenBank/DDBJ databases">
        <authorList>
            <person name="Gilroy R."/>
        </authorList>
    </citation>
    <scope>NUCLEOTIDE SEQUENCE</scope>
    <source>
        <strain evidence="1">CHK190-19873</strain>
    </source>
</reference>
<name>A0A9D1EU08_9FIRM</name>
<evidence type="ECO:0008006" key="3">
    <source>
        <dbReference type="Google" id="ProtNLM"/>
    </source>
</evidence>
<accession>A0A9D1EU08</accession>
<evidence type="ECO:0000313" key="1">
    <source>
        <dbReference type="EMBL" id="HIS32245.1"/>
    </source>
</evidence>
<organism evidence="1 2">
    <name type="scientific">Candidatus Limivivens intestinipullorum</name>
    <dbReference type="NCBI Taxonomy" id="2840858"/>
    <lineage>
        <taxon>Bacteria</taxon>
        <taxon>Bacillati</taxon>
        <taxon>Bacillota</taxon>
        <taxon>Clostridia</taxon>
        <taxon>Lachnospirales</taxon>
        <taxon>Lachnospiraceae</taxon>
        <taxon>Lachnospiraceae incertae sedis</taxon>
        <taxon>Candidatus Limivivens</taxon>
    </lineage>
</organism>
<dbReference type="EMBL" id="DVIQ01000073">
    <property type="protein sequence ID" value="HIS32245.1"/>
    <property type="molecule type" value="Genomic_DNA"/>
</dbReference>